<sequence length="48" mass="5586">MQSHSLSIHHQVALELRCKLLLALSRLPLCTWMLAPSFCPPLSFRYYL</sequence>
<name>A0A1X7UNI2_AMPQE</name>
<accession>A0A1X7UNI2</accession>
<proteinExistence type="predicted"/>
<evidence type="ECO:0000313" key="1">
    <source>
        <dbReference type="EnsemblMetazoa" id="Aqu2.1.29079_001"/>
    </source>
</evidence>
<reference evidence="1" key="1">
    <citation type="submission" date="2017-05" db="UniProtKB">
        <authorList>
            <consortium name="EnsemblMetazoa"/>
        </authorList>
    </citation>
    <scope>IDENTIFICATION</scope>
</reference>
<dbReference type="AlphaFoldDB" id="A0A1X7UNI2"/>
<dbReference type="InParanoid" id="A0A1X7UNI2"/>
<protein>
    <submittedName>
        <fullName evidence="1">Uncharacterized protein</fullName>
    </submittedName>
</protein>
<organism evidence="1">
    <name type="scientific">Amphimedon queenslandica</name>
    <name type="common">Sponge</name>
    <dbReference type="NCBI Taxonomy" id="400682"/>
    <lineage>
        <taxon>Eukaryota</taxon>
        <taxon>Metazoa</taxon>
        <taxon>Porifera</taxon>
        <taxon>Demospongiae</taxon>
        <taxon>Heteroscleromorpha</taxon>
        <taxon>Haplosclerida</taxon>
        <taxon>Niphatidae</taxon>
        <taxon>Amphimedon</taxon>
    </lineage>
</organism>
<dbReference type="EnsemblMetazoa" id="Aqu2.1.29079_001">
    <property type="protein sequence ID" value="Aqu2.1.29079_001"/>
    <property type="gene ID" value="Aqu2.1.29079"/>
</dbReference>